<comment type="catalytic activity">
    <reaction evidence="10">
        <text>ITP + H2O = IMP + diphosphate + H(+)</text>
        <dbReference type="Rhea" id="RHEA:29399"/>
        <dbReference type="ChEBI" id="CHEBI:15377"/>
        <dbReference type="ChEBI" id="CHEBI:15378"/>
        <dbReference type="ChEBI" id="CHEBI:33019"/>
        <dbReference type="ChEBI" id="CHEBI:58053"/>
        <dbReference type="ChEBI" id="CHEBI:61402"/>
        <dbReference type="EC" id="3.6.1.66"/>
    </reaction>
</comment>
<keyword evidence="6 10" id="KW-0460">Magnesium</keyword>
<evidence type="ECO:0000256" key="9">
    <source>
        <dbReference type="ARBA" id="ARBA00052017"/>
    </source>
</evidence>
<dbReference type="GO" id="GO:0036220">
    <property type="term" value="F:ITP diphosphatase activity"/>
    <property type="evidence" value="ECO:0007669"/>
    <property type="project" value="UniProtKB-UniRule"/>
</dbReference>
<evidence type="ECO:0000256" key="3">
    <source>
        <dbReference type="ARBA" id="ARBA00022723"/>
    </source>
</evidence>
<dbReference type="Pfam" id="PF01725">
    <property type="entry name" value="Ham1p_like"/>
    <property type="match status" value="1"/>
</dbReference>
<comment type="function">
    <text evidence="10">Pyrophosphatase that catalyzes the hydrolysis of nucleoside triphosphates to their monophosphate derivatives, with a high preference for the non-canonical purine nucleotides XTP (xanthosine triphosphate), dITP (deoxyinosine triphosphate) and ITP. Seems to function as a house-cleaning enzyme that removes non-canonical purine nucleotides from the nucleotide pool, thus preventing their incorporation into DNA/RNA and avoiding chromosomal lesions.</text>
</comment>
<dbReference type="GO" id="GO:0000166">
    <property type="term" value="F:nucleotide binding"/>
    <property type="evidence" value="ECO:0007669"/>
    <property type="project" value="UniProtKB-KW"/>
</dbReference>
<reference evidence="12 13" key="1">
    <citation type="submission" date="2017-12" db="EMBL/GenBank/DDBJ databases">
        <title>Phylogenetic diversity of female urinary microbiome.</title>
        <authorList>
            <person name="Thomas-White K."/>
            <person name="Wolfe A.J."/>
        </authorList>
    </citation>
    <scope>NUCLEOTIDE SEQUENCE [LARGE SCALE GENOMIC DNA]</scope>
    <source>
        <strain evidence="12 13">UMB0898</strain>
    </source>
</reference>
<feature type="binding site" evidence="10">
    <location>
        <begin position="7"/>
        <end position="12"/>
    </location>
    <ligand>
        <name>substrate</name>
    </ligand>
</feature>
<feature type="binding site" evidence="10">
    <location>
        <begin position="152"/>
        <end position="155"/>
    </location>
    <ligand>
        <name>substrate</name>
    </ligand>
</feature>
<organism evidence="12 13">
    <name type="scientific">Falseniella ignava</name>
    <dbReference type="NCBI Taxonomy" id="137730"/>
    <lineage>
        <taxon>Bacteria</taxon>
        <taxon>Bacillati</taxon>
        <taxon>Bacillota</taxon>
        <taxon>Bacilli</taxon>
        <taxon>Lactobacillales</taxon>
        <taxon>Aerococcaceae</taxon>
        <taxon>Falseniella</taxon>
    </lineage>
</organism>
<evidence type="ECO:0000313" key="12">
    <source>
        <dbReference type="EMBL" id="PKY90320.1"/>
    </source>
</evidence>
<dbReference type="SUPFAM" id="SSF52972">
    <property type="entry name" value="ITPase-like"/>
    <property type="match status" value="1"/>
</dbReference>
<dbReference type="GO" id="GO:0036222">
    <property type="term" value="F:XTP diphosphatase activity"/>
    <property type="evidence" value="ECO:0007669"/>
    <property type="project" value="UniProtKB-UniRule"/>
</dbReference>
<dbReference type="EC" id="3.6.1.66" evidence="10"/>
<feature type="binding site" evidence="10">
    <location>
        <position position="69"/>
    </location>
    <ligand>
        <name>Mg(2+)</name>
        <dbReference type="ChEBI" id="CHEBI:18420"/>
    </ligand>
</feature>
<evidence type="ECO:0000256" key="7">
    <source>
        <dbReference type="ARBA" id="ARBA00023080"/>
    </source>
</evidence>
<dbReference type="GO" id="GO:0009117">
    <property type="term" value="P:nucleotide metabolic process"/>
    <property type="evidence" value="ECO:0007669"/>
    <property type="project" value="UniProtKB-KW"/>
</dbReference>
<dbReference type="Gene3D" id="3.90.950.10">
    <property type="match status" value="1"/>
</dbReference>
<comment type="catalytic activity">
    <reaction evidence="9 10">
        <text>XTP + H2O = XMP + diphosphate + H(+)</text>
        <dbReference type="Rhea" id="RHEA:28610"/>
        <dbReference type="ChEBI" id="CHEBI:15377"/>
        <dbReference type="ChEBI" id="CHEBI:15378"/>
        <dbReference type="ChEBI" id="CHEBI:33019"/>
        <dbReference type="ChEBI" id="CHEBI:57464"/>
        <dbReference type="ChEBI" id="CHEBI:61314"/>
        <dbReference type="EC" id="3.6.1.66"/>
    </reaction>
</comment>
<feature type="binding site" evidence="10">
    <location>
        <position position="175"/>
    </location>
    <ligand>
        <name>substrate</name>
    </ligand>
</feature>
<evidence type="ECO:0000256" key="11">
    <source>
        <dbReference type="RuleBase" id="RU003781"/>
    </source>
</evidence>
<dbReference type="GO" id="GO:0035870">
    <property type="term" value="F:dITP diphosphatase activity"/>
    <property type="evidence" value="ECO:0007669"/>
    <property type="project" value="UniProtKB-UniRule"/>
</dbReference>
<dbReference type="PANTHER" id="PTHR11067:SF9">
    <property type="entry name" value="INOSINE TRIPHOSPHATE PYROPHOSPHATASE"/>
    <property type="match status" value="1"/>
</dbReference>
<keyword evidence="7 10" id="KW-0546">Nucleotide metabolism</keyword>
<comment type="similarity">
    <text evidence="1 10 11">Belongs to the HAM1 NTPase family.</text>
</comment>
<dbReference type="NCBIfam" id="NF011397">
    <property type="entry name" value="PRK14822.1"/>
    <property type="match status" value="1"/>
</dbReference>
<comment type="cofactor">
    <cofactor evidence="10">
        <name>Mg(2+)</name>
        <dbReference type="ChEBI" id="CHEBI:18420"/>
    </cofactor>
    <text evidence="10">Binds 1 Mg(2+) ion per subunit.</text>
</comment>
<keyword evidence="4 10" id="KW-0547">Nucleotide-binding</keyword>
<dbReference type="Proteomes" id="UP000234384">
    <property type="component" value="Unassembled WGS sequence"/>
</dbReference>
<dbReference type="CDD" id="cd00515">
    <property type="entry name" value="HAM1"/>
    <property type="match status" value="1"/>
</dbReference>
<sequence>MKIIIASHNEHKIKEFIPLLEPFGFEVTSLLELNDHQEIIEDGDTFEANALIKAKSIAEKYQAYALADDSGLVVPAIGNEPGIYSARYSGEPKDDHRNNLKLLERMTGLEGDQRKAYFVSHLVVYAPNGAYLSVEGKAEGLILEVLQGDEGFGYDPLFYYPPAKQTFAQMPLDEKNKVSHRRRAIDQLQQSLPTWLEGVQDETTGS</sequence>
<dbReference type="EMBL" id="PKHE01000004">
    <property type="protein sequence ID" value="PKY90320.1"/>
    <property type="molecule type" value="Genomic_DNA"/>
</dbReference>
<dbReference type="PANTHER" id="PTHR11067">
    <property type="entry name" value="INOSINE TRIPHOSPHATE PYROPHOSPHATASE/HAM1 PROTEIN"/>
    <property type="match status" value="1"/>
</dbReference>
<feature type="active site" description="Proton acceptor" evidence="10">
    <location>
        <position position="69"/>
    </location>
</feature>
<dbReference type="GO" id="GO:0005829">
    <property type="term" value="C:cytosol"/>
    <property type="evidence" value="ECO:0007669"/>
    <property type="project" value="TreeGrafter"/>
</dbReference>
<dbReference type="InterPro" id="IPR029001">
    <property type="entry name" value="ITPase-like_fam"/>
</dbReference>
<evidence type="ECO:0000313" key="13">
    <source>
        <dbReference type="Proteomes" id="UP000234384"/>
    </source>
</evidence>
<keyword evidence="5 10" id="KW-0378">Hydrolase</keyword>
<name>A0A2I1K3U6_9LACT</name>
<dbReference type="InterPro" id="IPR002637">
    <property type="entry name" value="RdgB/HAM1"/>
</dbReference>
<evidence type="ECO:0000256" key="10">
    <source>
        <dbReference type="HAMAP-Rule" id="MF_01405"/>
    </source>
</evidence>
<dbReference type="OrthoDB" id="9807456at2"/>
<evidence type="ECO:0000256" key="2">
    <source>
        <dbReference type="ARBA" id="ARBA00011738"/>
    </source>
</evidence>
<evidence type="ECO:0000256" key="1">
    <source>
        <dbReference type="ARBA" id="ARBA00008023"/>
    </source>
</evidence>
<dbReference type="InterPro" id="IPR020922">
    <property type="entry name" value="dITP/XTP_pyrophosphatase"/>
</dbReference>
<proteinExistence type="inferred from homology"/>
<comment type="caution">
    <text evidence="10">Lacks conserved residue(s) required for the propagation of feature annotation.</text>
</comment>
<keyword evidence="3 10" id="KW-0479">Metal-binding</keyword>
<dbReference type="GO" id="GO:0009146">
    <property type="term" value="P:purine nucleoside triphosphate catabolic process"/>
    <property type="evidence" value="ECO:0007669"/>
    <property type="project" value="UniProtKB-UniRule"/>
</dbReference>
<feature type="binding site" evidence="10">
    <location>
        <position position="70"/>
    </location>
    <ligand>
        <name>substrate</name>
    </ligand>
</feature>
<dbReference type="GO" id="GO:0046872">
    <property type="term" value="F:metal ion binding"/>
    <property type="evidence" value="ECO:0007669"/>
    <property type="project" value="UniProtKB-KW"/>
</dbReference>
<comment type="catalytic activity">
    <reaction evidence="8 10">
        <text>dITP + H2O = dIMP + diphosphate + H(+)</text>
        <dbReference type="Rhea" id="RHEA:28342"/>
        <dbReference type="ChEBI" id="CHEBI:15377"/>
        <dbReference type="ChEBI" id="CHEBI:15378"/>
        <dbReference type="ChEBI" id="CHEBI:33019"/>
        <dbReference type="ChEBI" id="CHEBI:61194"/>
        <dbReference type="ChEBI" id="CHEBI:61382"/>
        <dbReference type="EC" id="3.6.1.66"/>
    </reaction>
</comment>
<gene>
    <name evidence="12" type="ORF">CYJ57_02490</name>
</gene>
<evidence type="ECO:0000256" key="5">
    <source>
        <dbReference type="ARBA" id="ARBA00022801"/>
    </source>
</evidence>
<accession>A0A2I1K3U6</accession>
<dbReference type="FunFam" id="3.90.950.10:FF:000001">
    <property type="entry name" value="dITP/XTP pyrophosphatase"/>
    <property type="match status" value="1"/>
</dbReference>
<comment type="subunit">
    <text evidence="2 10">Homodimer.</text>
</comment>
<dbReference type="AlphaFoldDB" id="A0A2I1K3U6"/>
<dbReference type="RefSeq" id="WP_101953941.1">
    <property type="nucleotide sequence ID" value="NZ_PKHE01000004.1"/>
</dbReference>
<evidence type="ECO:0000256" key="8">
    <source>
        <dbReference type="ARBA" id="ARBA00051875"/>
    </source>
</evidence>
<feature type="binding site" evidence="10">
    <location>
        <begin position="180"/>
        <end position="181"/>
    </location>
    <ligand>
        <name>substrate</name>
    </ligand>
</feature>
<dbReference type="GO" id="GO:0017111">
    <property type="term" value="F:ribonucleoside triphosphate phosphatase activity"/>
    <property type="evidence" value="ECO:0007669"/>
    <property type="project" value="InterPro"/>
</dbReference>
<dbReference type="HAMAP" id="MF_01405">
    <property type="entry name" value="Non_canon_purine_NTPase"/>
    <property type="match status" value="1"/>
</dbReference>
<dbReference type="NCBIfam" id="TIGR00042">
    <property type="entry name" value="RdgB/HAM1 family non-canonical purine NTP pyrophosphatase"/>
    <property type="match status" value="1"/>
</dbReference>
<comment type="caution">
    <text evidence="12">The sequence shown here is derived from an EMBL/GenBank/DDBJ whole genome shotgun (WGS) entry which is preliminary data.</text>
</comment>
<evidence type="ECO:0000256" key="6">
    <source>
        <dbReference type="ARBA" id="ARBA00022842"/>
    </source>
</evidence>
<evidence type="ECO:0000256" key="4">
    <source>
        <dbReference type="ARBA" id="ARBA00022741"/>
    </source>
</evidence>
<protein>
    <recommendedName>
        <fullName evidence="10">dITP/XTP pyrophosphatase</fullName>
        <ecNumber evidence="10">3.6.1.66</ecNumber>
    </recommendedName>
    <alternativeName>
        <fullName evidence="10">Non-canonical purine NTP pyrophosphatase</fullName>
    </alternativeName>
    <alternativeName>
        <fullName evidence="10">Non-standard purine NTP pyrophosphatase</fullName>
    </alternativeName>
    <alternativeName>
        <fullName evidence="10">Nucleoside-triphosphate diphosphatase</fullName>
    </alternativeName>
    <alternativeName>
        <fullName evidence="10">Nucleoside-triphosphate pyrophosphatase</fullName>
        <shortName evidence="10">NTPase</shortName>
    </alternativeName>
</protein>